<evidence type="ECO:0000313" key="3">
    <source>
        <dbReference type="Proteomes" id="UP000233837"/>
    </source>
</evidence>
<protein>
    <submittedName>
        <fullName evidence="2">Uncharacterized protein</fullName>
    </submittedName>
</protein>
<reference evidence="2 3" key="1">
    <citation type="journal article" date="2016" name="Sci. Rep.">
        <title>The Dendrobium catenatum Lindl. genome sequence provides insights into polysaccharide synthase, floral development and adaptive evolution.</title>
        <authorList>
            <person name="Zhang G.Q."/>
            <person name="Xu Q."/>
            <person name="Bian C."/>
            <person name="Tsai W.C."/>
            <person name="Yeh C.M."/>
            <person name="Liu K.W."/>
            <person name="Yoshida K."/>
            <person name="Zhang L.S."/>
            <person name="Chang S.B."/>
            <person name="Chen F."/>
            <person name="Shi Y."/>
            <person name="Su Y.Y."/>
            <person name="Zhang Y.Q."/>
            <person name="Chen L.J."/>
            <person name="Yin Y."/>
            <person name="Lin M."/>
            <person name="Huang H."/>
            <person name="Deng H."/>
            <person name="Wang Z.W."/>
            <person name="Zhu S.L."/>
            <person name="Zhao X."/>
            <person name="Deng C."/>
            <person name="Niu S.C."/>
            <person name="Huang J."/>
            <person name="Wang M."/>
            <person name="Liu G.H."/>
            <person name="Yang H.J."/>
            <person name="Xiao X.J."/>
            <person name="Hsiao Y.Y."/>
            <person name="Wu W.L."/>
            <person name="Chen Y.Y."/>
            <person name="Mitsuda N."/>
            <person name="Ohme-Takagi M."/>
            <person name="Luo Y.B."/>
            <person name="Van de Peer Y."/>
            <person name="Liu Z.J."/>
        </authorList>
    </citation>
    <scope>NUCLEOTIDE SEQUENCE [LARGE SCALE GENOMIC DNA]</scope>
    <source>
        <tissue evidence="2">The whole plant</tissue>
    </source>
</reference>
<reference evidence="2 3" key="2">
    <citation type="journal article" date="2017" name="Nature">
        <title>The Apostasia genome and the evolution of orchids.</title>
        <authorList>
            <person name="Zhang G.Q."/>
            <person name="Liu K.W."/>
            <person name="Li Z."/>
            <person name="Lohaus R."/>
            <person name="Hsiao Y.Y."/>
            <person name="Niu S.C."/>
            <person name="Wang J.Y."/>
            <person name="Lin Y.C."/>
            <person name="Xu Q."/>
            <person name="Chen L.J."/>
            <person name="Yoshida K."/>
            <person name="Fujiwara S."/>
            <person name="Wang Z.W."/>
            <person name="Zhang Y.Q."/>
            <person name="Mitsuda N."/>
            <person name="Wang M."/>
            <person name="Liu G.H."/>
            <person name="Pecoraro L."/>
            <person name="Huang H.X."/>
            <person name="Xiao X.J."/>
            <person name="Lin M."/>
            <person name="Wu X.Y."/>
            <person name="Wu W.L."/>
            <person name="Chen Y.Y."/>
            <person name="Chang S.B."/>
            <person name="Sakamoto S."/>
            <person name="Ohme-Takagi M."/>
            <person name="Yagi M."/>
            <person name="Zeng S.J."/>
            <person name="Shen C.Y."/>
            <person name="Yeh C.M."/>
            <person name="Luo Y.B."/>
            <person name="Tsai W.C."/>
            <person name="Van de Peer Y."/>
            <person name="Liu Z.J."/>
        </authorList>
    </citation>
    <scope>NUCLEOTIDE SEQUENCE [LARGE SCALE GENOMIC DNA]</scope>
    <source>
        <tissue evidence="2">The whole plant</tissue>
    </source>
</reference>
<evidence type="ECO:0000256" key="1">
    <source>
        <dbReference type="SAM" id="Phobius"/>
    </source>
</evidence>
<name>A0A2I0VB13_9ASPA</name>
<gene>
    <name evidence="2" type="ORF">MA16_Dca028357</name>
</gene>
<sequence>MILVGFKGVWRRFYMVTLVSLHLSTIIFKVYLEGSFRKKKISLVIKDPATLAYWGR</sequence>
<keyword evidence="1" id="KW-0812">Transmembrane</keyword>
<dbReference type="Proteomes" id="UP000233837">
    <property type="component" value="Unassembled WGS sequence"/>
</dbReference>
<evidence type="ECO:0000313" key="2">
    <source>
        <dbReference type="EMBL" id="PKU60605.1"/>
    </source>
</evidence>
<keyword evidence="3" id="KW-1185">Reference proteome</keyword>
<dbReference type="EMBL" id="KZ505030">
    <property type="protein sequence ID" value="PKU60605.1"/>
    <property type="molecule type" value="Genomic_DNA"/>
</dbReference>
<accession>A0A2I0VB13</accession>
<dbReference type="AlphaFoldDB" id="A0A2I0VB13"/>
<keyword evidence="1" id="KW-1133">Transmembrane helix</keyword>
<feature type="transmembrane region" description="Helical" evidence="1">
    <location>
        <begin position="12"/>
        <end position="32"/>
    </location>
</feature>
<keyword evidence="1" id="KW-0472">Membrane</keyword>
<proteinExistence type="predicted"/>
<organism evidence="2 3">
    <name type="scientific">Dendrobium catenatum</name>
    <dbReference type="NCBI Taxonomy" id="906689"/>
    <lineage>
        <taxon>Eukaryota</taxon>
        <taxon>Viridiplantae</taxon>
        <taxon>Streptophyta</taxon>
        <taxon>Embryophyta</taxon>
        <taxon>Tracheophyta</taxon>
        <taxon>Spermatophyta</taxon>
        <taxon>Magnoliopsida</taxon>
        <taxon>Liliopsida</taxon>
        <taxon>Asparagales</taxon>
        <taxon>Orchidaceae</taxon>
        <taxon>Epidendroideae</taxon>
        <taxon>Malaxideae</taxon>
        <taxon>Dendrobiinae</taxon>
        <taxon>Dendrobium</taxon>
    </lineage>
</organism>